<protein>
    <recommendedName>
        <fullName evidence="1">Spore protein YkvP/CgeB glycosyl transferase-like domain-containing protein</fullName>
    </recommendedName>
</protein>
<dbReference type="AlphaFoldDB" id="A0A0S4LL93"/>
<keyword evidence="3" id="KW-1185">Reference proteome</keyword>
<dbReference type="EMBL" id="CZQA01000010">
    <property type="protein sequence ID" value="CUS37694.1"/>
    <property type="molecule type" value="Genomic_DNA"/>
</dbReference>
<sequence length="605" mass="67566">MQYLNHNIERLRQSAPELAEAVRHSVGGVLTIVPSREGSPSATHEGQWVHSAYDPKKEAGSWAEQQRKEWKTEEVAVILGVGLLYHVEALALAHSPDARIVVVVPDVSVLKDAMGARPIGQWVDRIHWVAGTPEEMATQLTAQSSPLRFLTYGPAARLHADVHERLQTSLSRLMARKAGGQLHVAVVGPIYGGSLPIARYVVSALNQLGHRVSWLDHHVHQGSYEAFGSYREARHRLMLQSRFADVLSLSTMAHLAEDPPDLVLAIAQAPLGLAVLQHLRKKKFLTAMWFVENYRHLTYWQQLAAGYDYWFVIQQGSCLDALKRAGAAHVHYLPMAADPTVHRPMTLTAAEYREYGSDVSFVGAGYANRRTLLPQWLSHEWTMKLWGNEWDGAAALSGVLQRDGARIDTDTCMKVFNATAVNLNLHSCSGTGMDPQPDFVNPRTFELAACGAFQLVDDRTLLPALFTSDEVESFRRTEDVPPLIRRWLTDADGRRRYAEASRQRVLRDHTYGHRLQELLATVGLSQPDRIGSILRGDRLTVGLKERAASVPELLPLLNRFPAGQRVELKDLAADIRARASGRQLAREELLVLMMDSYRAETKDLV</sequence>
<dbReference type="OrthoDB" id="9791241at2"/>
<dbReference type="Proteomes" id="UP000199032">
    <property type="component" value="Unassembled WGS sequence"/>
</dbReference>
<dbReference type="Pfam" id="PF13524">
    <property type="entry name" value="Glyco_trans_1_2"/>
    <property type="match status" value="1"/>
</dbReference>
<proteinExistence type="predicted"/>
<dbReference type="RefSeq" id="WP_090750178.1">
    <property type="nucleotide sequence ID" value="NZ_CZQA01000010.1"/>
</dbReference>
<feature type="domain" description="Spore protein YkvP/CgeB glycosyl transferase-like" evidence="1">
    <location>
        <begin position="371"/>
        <end position="520"/>
    </location>
</feature>
<dbReference type="InterPro" id="IPR055259">
    <property type="entry name" value="YkvP/CgeB_Glyco_trans-like"/>
</dbReference>
<evidence type="ECO:0000313" key="3">
    <source>
        <dbReference type="Proteomes" id="UP000199032"/>
    </source>
</evidence>
<name>A0A0S4LL93_9BACT</name>
<evidence type="ECO:0000313" key="2">
    <source>
        <dbReference type="EMBL" id="CUS37694.1"/>
    </source>
</evidence>
<evidence type="ECO:0000259" key="1">
    <source>
        <dbReference type="Pfam" id="PF13524"/>
    </source>
</evidence>
<gene>
    <name evidence="2" type="ORF">COMA1_40203</name>
</gene>
<accession>A0A0S4LL93</accession>
<reference evidence="2 3" key="1">
    <citation type="submission" date="2015-10" db="EMBL/GenBank/DDBJ databases">
        <authorList>
            <person name="Gilbert D.G."/>
        </authorList>
    </citation>
    <scope>NUCLEOTIDE SEQUENCE [LARGE SCALE GENOMIC DNA]</scope>
    <source>
        <strain evidence="2">COMA1</strain>
    </source>
</reference>
<dbReference type="STRING" id="1742972.COMA1_40203"/>
<organism evidence="2 3">
    <name type="scientific">Candidatus Nitrospira nitrosa</name>
    <dbReference type="NCBI Taxonomy" id="1742972"/>
    <lineage>
        <taxon>Bacteria</taxon>
        <taxon>Pseudomonadati</taxon>
        <taxon>Nitrospirota</taxon>
        <taxon>Nitrospiria</taxon>
        <taxon>Nitrospirales</taxon>
        <taxon>Nitrospiraceae</taxon>
        <taxon>Nitrospira</taxon>
    </lineage>
</organism>